<dbReference type="HOGENOM" id="CLU_1272628_0_0_1"/>
<evidence type="ECO:0000313" key="2">
    <source>
        <dbReference type="EMBL" id="EQB61870.1"/>
    </source>
</evidence>
<sequence>MENSFSLQFNPLQQLKSVQDYEKEIERLMNENFQIKHELSYYKNNPSYANVNEDIQKLLLDSKLSIDVLENENKTLTKQIEHLKELIRANSQDKEKLRNDLENNKNISELRICTLEEENQRLLNHIENLKQKNEKNIQEHKLYENKLIDIEQEKNYLKNVIEEYKTSNNNLQTEKNNYFKEGEKLLVENQNLKNQINIINEEKIDLLYQEIIFFKKI</sequence>
<accession>T0MLE6</accession>
<keyword evidence="1" id="KW-0175">Coiled coil</keyword>
<name>T0MLE6_9MICR</name>
<feature type="coiled-coil region" evidence="1">
    <location>
        <begin position="66"/>
        <end position="202"/>
    </location>
</feature>
<dbReference type="EMBL" id="KE647071">
    <property type="protein sequence ID" value="EQB61870.1"/>
    <property type="molecule type" value="Genomic_DNA"/>
</dbReference>
<dbReference type="AlphaFoldDB" id="T0MLE6"/>
<protein>
    <submittedName>
        <fullName evidence="2">Uncharacterized protein</fullName>
    </submittedName>
</protein>
<proteinExistence type="predicted"/>
<keyword evidence="3" id="KW-1185">Reference proteome</keyword>
<organism evidence="2 3">
    <name type="scientific">Vairimorpha apis BRL 01</name>
    <dbReference type="NCBI Taxonomy" id="1037528"/>
    <lineage>
        <taxon>Eukaryota</taxon>
        <taxon>Fungi</taxon>
        <taxon>Fungi incertae sedis</taxon>
        <taxon>Microsporidia</taxon>
        <taxon>Nosematidae</taxon>
        <taxon>Vairimorpha</taxon>
    </lineage>
</organism>
<evidence type="ECO:0000313" key="3">
    <source>
        <dbReference type="Proteomes" id="UP000053780"/>
    </source>
</evidence>
<evidence type="ECO:0000256" key="1">
    <source>
        <dbReference type="SAM" id="Coils"/>
    </source>
</evidence>
<reference evidence="2 3" key="1">
    <citation type="journal article" date="2013" name="BMC Genomics">
        <title>Genome sequencing and comparative genomics of honey bee microsporidia, Nosema apis reveal novel insights into host-parasite interactions.</title>
        <authorList>
            <person name="Chen Yp."/>
            <person name="Pettis J.S."/>
            <person name="Zhao Y."/>
            <person name="Liu X."/>
            <person name="Tallon L.J."/>
            <person name="Sadzewicz L.D."/>
            <person name="Li R."/>
            <person name="Zheng H."/>
            <person name="Huang S."/>
            <person name="Zhang X."/>
            <person name="Hamilton M.C."/>
            <person name="Pernal S.F."/>
            <person name="Melathopoulos A.P."/>
            <person name="Yan X."/>
            <person name="Evans J.D."/>
        </authorList>
    </citation>
    <scope>NUCLEOTIDE SEQUENCE [LARGE SCALE GENOMIC DNA]</scope>
    <source>
        <strain evidence="2 3">BRL 01</strain>
    </source>
</reference>
<gene>
    <name evidence="2" type="ORF">NAPIS_ORF00535</name>
</gene>
<dbReference type="Proteomes" id="UP000053780">
    <property type="component" value="Unassembled WGS sequence"/>
</dbReference>
<dbReference type="OrthoDB" id="2190892at2759"/>
<dbReference type="VEuPathDB" id="MicrosporidiaDB:NAPIS_ORF00535"/>